<dbReference type="EMBL" id="JACHXU010000022">
    <property type="protein sequence ID" value="MBB3209338.1"/>
    <property type="molecule type" value="Genomic_DNA"/>
</dbReference>
<feature type="signal peptide" evidence="1">
    <location>
        <begin position="1"/>
        <end position="22"/>
    </location>
</feature>
<keyword evidence="3" id="KW-1185">Reference proteome</keyword>
<evidence type="ECO:0000313" key="3">
    <source>
        <dbReference type="Proteomes" id="UP000536179"/>
    </source>
</evidence>
<protein>
    <recommendedName>
        <fullName evidence="4">DUF2271 domain-containing protein</fullName>
    </recommendedName>
</protein>
<dbReference type="PIRSF" id="PIRSF014995">
    <property type="entry name" value="UCP014995"/>
    <property type="match status" value="1"/>
</dbReference>
<dbReference type="Pfam" id="PF10029">
    <property type="entry name" value="DUF2271"/>
    <property type="match status" value="1"/>
</dbReference>
<comment type="caution">
    <text evidence="2">The sequence shown here is derived from an EMBL/GenBank/DDBJ whole genome shotgun (WGS) entry which is preliminary data.</text>
</comment>
<sequence>MNHLYHLVLAIVSTAWTTIAFADKPNKSFHVTIEIPKMNVSEYHRPYVASWIQDENRKAVANLAVWYQMKDSKEGAGTKWLPDLRQWWRRSGRSLEMPVDGVSGASRPAGKHSLSFALNDPRLADMPSGKYILFVEAAREVGGREVLEIAFEWPITKDFSTKVAGEEELGEVSLKLHPAE</sequence>
<name>A0A7W5E4B9_9BACT</name>
<evidence type="ECO:0008006" key="4">
    <source>
        <dbReference type="Google" id="ProtNLM"/>
    </source>
</evidence>
<organism evidence="2 3">
    <name type="scientific">Aporhodopirellula rubra</name>
    <dbReference type="NCBI Taxonomy" id="980271"/>
    <lineage>
        <taxon>Bacteria</taxon>
        <taxon>Pseudomonadati</taxon>
        <taxon>Planctomycetota</taxon>
        <taxon>Planctomycetia</taxon>
        <taxon>Pirellulales</taxon>
        <taxon>Pirellulaceae</taxon>
        <taxon>Aporhodopirellula</taxon>
    </lineage>
</organism>
<proteinExistence type="predicted"/>
<gene>
    <name evidence="2" type="ORF">FHS27_005178</name>
</gene>
<dbReference type="Proteomes" id="UP000536179">
    <property type="component" value="Unassembled WGS sequence"/>
</dbReference>
<evidence type="ECO:0000256" key="1">
    <source>
        <dbReference type="SAM" id="SignalP"/>
    </source>
</evidence>
<reference evidence="2 3" key="1">
    <citation type="submission" date="2020-08" db="EMBL/GenBank/DDBJ databases">
        <title>Genomic Encyclopedia of Type Strains, Phase III (KMG-III): the genomes of soil and plant-associated and newly described type strains.</title>
        <authorList>
            <person name="Whitman W."/>
        </authorList>
    </citation>
    <scope>NUCLEOTIDE SEQUENCE [LARGE SCALE GENOMIC DNA]</scope>
    <source>
        <strain evidence="2 3">CECT 8075</strain>
    </source>
</reference>
<dbReference type="RefSeq" id="WP_184307847.1">
    <property type="nucleotide sequence ID" value="NZ_JACHXU010000022.1"/>
</dbReference>
<feature type="chain" id="PRO_5031327592" description="DUF2271 domain-containing protein" evidence="1">
    <location>
        <begin position="23"/>
        <end position="180"/>
    </location>
</feature>
<dbReference type="InterPro" id="IPR014469">
    <property type="entry name" value="DUF2271"/>
</dbReference>
<keyword evidence="1" id="KW-0732">Signal</keyword>
<dbReference type="AlphaFoldDB" id="A0A7W5E4B9"/>
<accession>A0A7W5E4B9</accession>
<evidence type="ECO:0000313" key="2">
    <source>
        <dbReference type="EMBL" id="MBB3209338.1"/>
    </source>
</evidence>